<evidence type="ECO:0000313" key="9">
    <source>
        <dbReference type="EMBL" id="CAI8040786.1"/>
    </source>
</evidence>
<organism evidence="9 10">
    <name type="scientific">Geodia barretti</name>
    <name type="common">Barrett's horny sponge</name>
    <dbReference type="NCBI Taxonomy" id="519541"/>
    <lineage>
        <taxon>Eukaryota</taxon>
        <taxon>Metazoa</taxon>
        <taxon>Porifera</taxon>
        <taxon>Demospongiae</taxon>
        <taxon>Heteroscleromorpha</taxon>
        <taxon>Tetractinellida</taxon>
        <taxon>Astrophorina</taxon>
        <taxon>Geodiidae</taxon>
        <taxon>Geodia</taxon>
    </lineage>
</organism>
<accession>A0AA35T4T2</accession>
<evidence type="ECO:0000256" key="6">
    <source>
        <dbReference type="ARBA" id="ARBA00044739"/>
    </source>
</evidence>
<evidence type="ECO:0000256" key="8">
    <source>
        <dbReference type="SAM" id="MobiDB-lite"/>
    </source>
</evidence>
<reference evidence="9" key="1">
    <citation type="submission" date="2023-03" db="EMBL/GenBank/DDBJ databases">
        <authorList>
            <person name="Steffen K."/>
            <person name="Cardenas P."/>
        </authorList>
    </citation>
    <scope>NUCLEOTIDE SEQUENCE</scope>
</reference>
<keyword evidence="10" id="KW-1185">Reference proteome</keyword>
<dbReference type="SUPFAM" id="SSF48452">
    <property type="entry name" value="TPR-like"/>
    <property type="match status" value="1"/>
</dbReference>
<dbReference type="Pfam" id="PF13181">
    <property type="entry name" value="TPR_8"/>
    <property type="match status" value="2"/>
</dbReference>
<dbReference type="GO" id="GO:0005929">
    <property type="term" value="C:cilium"/>
    <property type="evidence" value="ECO:0007669"/>
    <property type="project" value="TreeGrafter"/>
</dbReference>
<evidence type="ECO:0000256" key="4">
    <source>
        <dbReference type="ARBA" id="ARBA00022803"/>
    </source>
</evidence>
<dbReference type="GO" id="GO:0005737">
    <property type="term" value="C:cytoplasm"/>
    <property type="evidence" value="ECO:0007669"/>
    <property type="project" value="UniProtKB-SubCell"/>
</dbReference>
<keyword evidence="3" id="KW-0677">Repeat</keyword>
<proteinExistence type="predicted"/>
<sequence>MATNVLPQLSVSGQGVGSGESRTHQLPPIPISHPRAKQITTSEAEPSSLRSSGRPTVRRAGAKDKQQKRTLAKDVNPASYRHSILHNICAEMLEKGFHKSFSELFNLVQQQRREHERAGPAAVLLEPLIHSDHTKLEYLRVQLTAAEDAERTGNLEGVYVALKSLAQYFDRNQGAWLSFHFHQRSLEVAQRIKGDNQRAEGEGQCSVGVAMEKRGDLQRAAGHFEAYRRLAGKWKWCSESGDSVFEIACEHLRRVYTSLAKQIEAESPQEAISLLKKAHEMARDSRNSSQEGLACYRLGQAHQLSGDLDTAIQYYRKYLEWSKYHKHSTGAGNAYEALAKCYEKKGDLGTAVKQLELYVEVADGAGPQSMARACSAIGTMYNTLGDYGKAVDFFGRCYELCSELNDPAALHEARAQYGIARGHQMFNSYTTAVCTSLAGDLERLIMWKDERGSVEERTGNTVEDTGTGTGDEDQDNDEKEDEEEEEDQERERENVTDTEQDSEETT</sequence>
<dbReference type="SMART" id="SM00028">
    <property type="entry name" value="TPR"/>
    <property type="match status" value="3"/>
</dbReference>
<dbReference type="Proteomes" id="UP001174909">
    <property type="component" value="Unassembled WGS sequence"/>
</dbReference>
<name>A0AA35T4T2_GEOBA</name>
<evidence type="ECO:0000256" key="5">
    <source>
        <dbReference type="ARBA" id="ARBA00040665"/>
    </source>
</evidence>
<protein>
    <recommendedName>
        <fullName evidence="5">Tetratricopeptide repeat protein 29</fullName>
    </recommendedName>
</protein>
<feature type="compositionally biased region" description="Polar residues" evidence="8">
    <location>
        <begin position="38"/>
        <end position="54"/>
    </location>
</feature>
<evidence type="ECO:0000256" key="2">
    <source>
        <dbReference type="ARBA" id="ARBA00022490"/>
    </source>
</evidence>
<feature type="region of interest" description="Disordered" evidence="8">
    <location>
        <begin position="452"/>
        <end position="506"/>
    </location>
</feature>
<evidence type="ECO:0000256" key="1">
    <source>
        <dbReference type="ARBA" id="ARBA00004496"/>
    </source>
</evidence>
<dbReference type="PROSITE" id="PS50005">
    <property type="entry name" value="TPR"/>
    <property type="match status" value="1"/>
</dbReference>
<feature type="region of interest" description="Disordered" evidence="8">
    <location>
        <begin position="1"/>
        <end position="75"/>
    </location>
</feature>
<feature type="compositionally biased region" description="Acidic residues" evidence="8">
    <location>
        <begin position="496"/>
        <end position="506"/>
    </location>
</feature>
<dbReference type="PANTHER" id="PTHR46630:SF1">
    <property type="entry name" value="TETRATRICOPEPTIDE REPEAT PROTEIN 29"/>
    <property type="match status" value="1"/>
</dbReference>
<dbReference type="GO" id="GO:0003341">
    <property type="term" value="P:cilium movement"/>
    <property type="evidence" value="ECO:0007669"/>
    <property type="project" value="TreeGrafter"/>
</dbReference>
<comment type="caution">
    <text evidence="9">The sequence shown here is derived from an EMBL/GenBank/DDBJ whole genome shotgun (WGS) entry which is preliminary data.</text>
</comment>
<evidence type="ECO:0000256" key="3">
    <source>
        <dbReference type="ARBA" id="ARBA00022737"/>
    </source>
</evidence>
<dbReference type="AlphaFoldDB" id="A0AA35T4T2"/>
<comment type="subcellular location">
    <subcellularLocation>
        <location evidence="1">Cytoplasm</location>
    </subcellularLocation>
</comment>
<gene>
    <name evidence="9" type="ORF">GBAR_LOCUS22681</name>
</gene>
<feature type="repeat" description="TPR" evidence="7">
    <location>
        <begin position="371"/>
        <end position="404"/>
    </location>
</feature>
<keyword evidence="4 7" id="KW-0802">TPR repeat</keyword>
<dbReference type="Gene3D" id="1.25.40.10">
    <property type="entry name" value="Tetratricopeptide repeat domain"/>
    <property type="match status" value="1"/>
</dbReference>
<feature type="compositionally biased region" description="Acidic residues" evidence="8">
    <location>
        <begin position="470"/>
        <end position="488"/>
    </location>
</feature>
<dbReference type="InterPro" id="IPR011990">
    <property type="entry name" value="TPR-like_helical_dom_sf"/>
</dbReference>
<evidence type="ECO:0000256" key="7">
    <source>
        <dbReference type="PROSITE-ProRule" id="PRU00339"/>
    </source>
</evidence>
<dbReference type="InterPro" id="IPR019734">
    <property type="entry name" value="TPR_rpt"/>
</dbReference>
<evidence type="ECO:0000313" key="10">
    <source>
        <dbReference type="Proteomes" id="UP001174909"/>
    </source>
</evidence>
<keyword evidence="2" id="KW-0963">Cytoplasm</keyword>
<dbReference type="InterPro" id="IPR051476">
    <property type="entry name" value="Bac_ResReg_Asp_Phosphatase"/>
</dbReference>
<dbReference type="EMBL" id="CASHTH010003133">
    <property type="protein sequence ID" value="CAI8040786.1"/>
    <property type="molecule type" value="Genomic_DNA"/>
</dbReference>
<comment type="function">
    <text evidence="6">Axonemal protein which is implicated in axonemal and/or peri-axonemal structure assembly and regulates flagellum assembly and beating and therefore sperm motility.</text>
</comment>
<dbReference type="PANTHER" id="PTHR46630">
    <property type="entry name" value="TETRATRICOPEPTIDE REPEAT PROTEIN 29"/>
    <property type="match status" value="1"/>
</dbReference>